<dbReference type="GeneID" id="48276283"/>
<accession>A0A2S0JYV7</accession>
<dbReference type="RefSeq" id="WP_024361250.1">
    <property type="nucleotide sequence ID" value="NZ_BJNS01000025.1"/>
</dbReference>
<dbReference type="AlphaFoldDB" id="A0A2S0JYV7"/>
<organism evidence="1 2">
    <name type="scientific">Lysinibacillus sphaericus</name>
    <name type="common">Bacillus sphaericus</name>
    <dbReference type="NCBI Taxonomy" id="1421"/>
    <lineage>
        <taxon>Bacteria</taxon>
        <taxon>Bacillati</taxon>
        <taxon>Bacillota</taxon>
        <taxon>Bacilli</taxon>
        <taxon>Bacillales</taxon>
        <taxon>Bacillaceae</taxon>
        <taxon>Lysinibacillus</taxon>
    </lineage>
</organism>
<evidence type="ECO:0000313" key="2">
    <source>
        <dbReference type="Proteomes" id="UP000238825"/>
    </source>
</evidence>
<dbReference type="Proteomes" id="UP000238825">
    <property type="component" value="Chromosome"/>
</dbReference>
<gene>
    <name evidence="1" type="ORF">LS41612_08705</name>
</gene>
<protein>
    <submittedName>
        <fullName evidence="1">Iron-dependent peroxidase</fullName>
    </submittedName>
</protein>
<name>A0A2S0JYV7_LYSSH</name>
<reference evidence="1 2" key="1">
    <citation type="submission" date="2017-03" db="EMBL/GenBank/DDBJ databases">
        <title>The whole genome sequencing and assembly of Lysinibacillus sphaericus DSM 28T strain.</title>
        <authorList>
            <person name="Lee Y.-J."/>
            <person name="Yi H."/>
            <person name="Bahn Y.-S."/>
            <person name="Kim J.F."/>
            <person name="Lee D.-W."/>
        </authorList>
    </citation>
    <scope>NUCLEOTIDE SEQUENCE [LARGE SCALE GENOMIC DNA]</scope>
    <source>
        <strain evidence="1 2">DSM 28</strain>
    </source>
</reference>
<keyword evidence="1" id="KW-0575">Peroxidase</keyword>
<keyword evidence="1" id="KW-0560">Oxidoreductase</keyword>
<sequence length="231" mass="27869">MAMNYIWDFLISAEEKGFSKKDIQFMLAKTFSPYMELSPPLLNTQDVVQHMEINPYYRFDEIFKDLFHPDNLTDLELREYLLDIVLHFLADIDRMQGMNKREYYVRFILKEMEMNVFGERVRDNLYALTKKEQEIVVLNLLRLYQTGDAIYLLKDTLKKLFKHCVIYVRSEEHDELLLYIAQKKTERNDSKVQLIQELFLPVSFHMEVYWEYHFGIIGTEETMKLDQIALY</sequence>
<evidence type="ECO:0000313" key="1">
    <source>
        <dbReference type="EMBL" id="AVK96323.1"/>
    </source>
</evidence>
<dbReference type="EMBL" id="CP019980">
    <property type="protein sequence ID" value="AVK96323.1"/>
    <property type="molecule type" value="Genomic_DNA"/>
</dbReference>
<proteinExistence type="predicted"/>
<dbReference type="GO" id="GO:0004601">
    <property type="term" value="F:peroxidase activity"/>
    <property type="evidence" value="ECO:0007669"/>
    <property type="project" value="UniProtKB-KW"/>
</dbReference>